<evidence type="ECO:0000313" key="2">
    <source>
        <dbReference type="EMBL" id="CAH3171567.1"/>
    </source>
</evidence>
<reference evidence="2 3" key="1">
    <citation type="submission" date="2022-05" db="EMBL/GenBank/DDBJ databases">
        <authorList>
            <consortium name="Genoscope - CEA"/>
            <person name="William W."/>
        </authorList>
    </citation>
    <scope>NUCLEOTIDE SEQUENCE [LARGE SCALE GENOMIC DNA]</scope>
</reference>
<protein>
    <submittedName>
        <fullName evidence="2">Uncharacterized protein</fullName>
    </submittedName>
</protein>
<feature type="region of interest" description="Disordered" evidence="1">
    <location>
        <begin position="23"/>
        <end position="58"/>
    </location>
</feature>
<evidence type="ECO:0000313" key="3">
    <source>
        <dbReference type="Proteomes" id="UP001159405"/>
    </source>
</evidence>
<comment type="caution">
    <text evidence="2">The sequence shown here is derived from an EMBL/GenBank/DDBJ whole genome shotgun (WGS) entry which is preliminary data.</text>
</comment>
<gene>
    <name evidence="2" type="ORF">PLOB_00012030</name>
</gene>
<sequence>MASTMMHLKNKHSGLVWPSSEIEQEKINSSTEANPTLKNHSKNDSHSTVENEEGEHSEDFFEEVYLGSSTNTYTIVDFNTLTVCRNSNETIQYNYLPSAEVAPNGTDQIHNEFEGSQIVPQSCHVTDVNMILSASPALSSASAAEHETSITPCPLWANIMGCSAGKHLTTSPELSTSSHSTKENGHATHTPDVPRHSLESSTHNLKRKDSSNSVSSVKEPDIPDSNNDMYSVISTKKVDERTFARRPIPINRSSESCGAPPKPIPINQVRVDQTTFLKLTADPTSLEFYKKFDRYRKNEHERALQS</sequence>
<organism evidence="2 3">
    <name type="scientific">Porites lobata</name>
    <dbReference type="NCBI Taxonomy" id="104759"/>
    <lineage>
        <taxon>Eukaryota</taxon>
        <taxon>Metazoa</taxon>
        <taxon>Cnidaria</taxon>
        <taxon>Anthozoa</taxon>
        <taxon>Hexacorallia</taxon>
        <taxon>Scleractinia</taxon>
        <taxon>Fungiina</taxon>
        <taxon>Poritidae</taxon>
        <taxon>Porites</taxon>
    </lineage>
</organism>
<feature type="compositionally biased region" description="Polar residues" evidence="1">
    <location>
        <begin position="27"/>
        <end position="38"/>
    </location>
</feature>
<name>A0ABN8QYG8_9CNID</name>
<accession>A0ABN8QYG8</accession>
<dbReference type="Proteomes" id="UP001159405">
    <property type="component" value="Unassembled WGS sequence"/>
</dbReference>
<keyword evidence="3" id="KW-1185">Reference proteome</keyword>
<dbReference type="EMBL" id="CALNXK010000165">
    <property type="protein sequence ID" value="CAH3171567.1"/>
    <property type="molecule type" value="Genomic_DNA"/>
</dbReference>
<proteinExistence type="predicted"/>
<feature type="region of interest" description="Disordered" evidence="1">
    <location>
        <begin position="167"/>
        <end position="229"/>
    </location>
</feature>
<feature type="compositionally biased region" description="Polar residues" evidence="1">
    <location>
        <begin position="168"/>
        <end position="179"/>
    </location>
</feature>
<evidence type="ECO:0000256" key="1">
    <source>
        <dbReference type="SAM" id="MobiDB-lite"/>
    </source>
</evidence>